<dbReference type="Pfam" id="PF00112">
    <property type="entry name" value="Peptidase_C1"/>
    <property type="match status" value="1"/>
</dbReference>
<dbReference type="SUPFAM" id="SSF54001">
    <property type="entry name" value="Cysteine proteinases"/>
    <property type="match status" value="1"/>
</dbReference>
<dbReference type="GO" id="GO:0006508">
    <property type="term" value="P:proteolysis"/>
    <property type="evidence" value="ECO:0007669"/>
    <property type="project" value="InterPro"/>
</dbReference>
<evidence type="ECO:0000256" key="1">
    <source>
        <dbReference type="SAM" id="SignalP"/>
    </source>
</evidence>
<feature type="signal peptide" evidence="1">
    <location>
        <begin position="1"/>
        <end position="17"/>
    </location>
</feature>
<feature type="chain" id="PRO_5012170008" description="Peptidase C1A papain C-terminal domain-containing protein" evidence="1">
    <location>
        <begin position="18"/>
        <end position="358"/>
    </location>
</feature>
<sequence>MNLLAIYLISFFSIAHAEIDFDSPFLGSRPAINDLAEKTDLPLKTDIHALIGLQSSVKSQKSRGTCTMFSSMGFIEHLLIKNGLSSSEVDLSEEWMEYIIMTKKTTEGSSISKNFRSIYKNGFVMESTWPYVGKKWTSLEDFPLTRERCGHLSGIELQSCFLGHRDPRLLTMNDQSILSHDAEFLPIKNEGLKNLETVKTLIKKKKSYRLRTLSKVKTLLANGTAVIMGAKLYYGSWNHSKTDKFEIQPRVKSRWYEGIVSYPALGSKDRRISGERGGGHSLIIVGYDDEKIVKSKMMMEDGTWKEFEYKGVYYFKNSWGVRGSGKRFKLDGKSYPGFGMITQKYAHEFGTFFYIETL</sequence>
<evidence type="ECO:0000259" key="2">
    <source>
        <dbReference type="Pfam" id="PF00112"/>
    </source>
</evidence>
<evidence type="ECO:0000313" key="3">
    <source>
        <dbReference type="EMBL" id="OUR97349.1"/>
    </source>
</evidence>
<evidence type="ECO:0000313" key="4">
    <source>
        <dbReference type="Proteomes" id="UP000196531"/>
    </source>
</evidence>
<protein>
    <recommendedName>
        <fullName evidence="2">Peptidase C1A papain C-terminal domain-containing protein</fullName>
    </recommendedName>
</protein>
<accession>A0A1Y5FEE5</accession>
<dbReference type="CDD" id="cd02619">
    <property type="entry name" value="Peptidase_C1"/>
    <property type="match status" value="1"/>
</dbReference>
<comment type="caution">
    <text evidence="3">The sequence shown here is derived from an EMBL/GenBank/DDBJ whole genome shotgun (WGS) entry which is preliminary data.</text>
</comment>
<dbReference type="Proteomes" id="UP000196531">
    <property type="component" value="Unassembled WGS sequence"/>
</dbReference>
<dbReference type="GO" id="GO:0008234">
    <property type="term" value="F:cysteine-type peptidase activity"/>
    <property type="evidence" value="ECO:0007669"/>
    <property type="project" value="InterPro"/>
</dbReference>
<dbReference type="Gene3D" id="3.90.70.10">
    <property type="entry name" value="Cysteine proteinases"/>
    <property type="match status" value="2"/>
</dbReference>
<name>A0A1Y5FEE5_9BACT</name>
<organism evidence="3 4">
    <name type="scientific">Halobacteriovorax marinus</name>
    <dbReference type="NCBI Taxonomy" id="97084"/>
    <lineage>
        <taxon>Bacteria</taxon>
        <taxon>Pseudomonadati</taxon>
        <taxon>Bdellovibrionota</taxon>
        <taxon>Bacteriovoracia</taxon>
        <taxon>Bacteriovoracales</taxon>
        <taxon>Halobacteriovoraceae</taxon>
        <taxon>Halobacteriovorax</taxon>
    </lineage>
</organism>
<dbReference type="InterPro" id="IPR000668">
    <property type="entry name" value="Peptidase_C1A_C"/>
</dbReference>
<proteinExistence type="predicted"/>
<feature type="domain" description="Peptidase C1A papain C-terminal" evidence="2">
    <location>
        <begin position="55"/>
        <end position="136"/>
    </location>
</feature>
<gene>
    <name evidence="3" type="ORF">A9Q84_13575</name>
</gene>
<dbReference type="InterPro" id="IPR038765">
    <property type="entry name" value="Papain-like_cys_pep_sf"/>
</dbReference>
<dbReference type="EMBL" id="MAAO01000006">
    <property type="protein sequence ID" value="OUR97349.1"/>
    <property type="molecule type" value="Genomic_DNA"/>
</dbReference>
<reference evidence="4" key="1">
    <citation type="journal article" date="2017" name="Proc. Natl. Acad. Sci. U.S.A.">
        <title>Simulation of Deepwater Horizon oil plume reveals substrate specialization within a complex community of hydrocarbon-degraders.</title>
        <authorList>
            <person name="Hu P."/>
            <person name="Dubinsky E.A."/>
            <person name="Probst A.J."/>
            <person name="Wang J."/>
            <person name="Sieber C.M.K."/>
            <person name="Tom L.M."/>
            <person name="Gardinali P."/>
            <person name="Banfield J.F."/>
            <person name="Atlas R.M."/>
            <person name="Andersen G.L."/>
        </authorList>
    </citation>
    <scope>NUCLEOTIDE SEQUENCE [LARGE SCALE GENOMIC DNA]</scope>
</reference>
<keyword evidence="1" id="KW-0732">Signal</keyword>
<dbReference type="AlphaFoldDB" id="A0A1Y5FEE5"/>